<organism evidence="1 2">
    <name type="scientific">Kitasatospora cathayae</name>
    <dbReference type="NCBI Taxonomy" id="3004092"/>
    <lineage>
        <taxon>Bacteria</taxon>
        <taxon>Bacillati</taxon>
        <taxon>Actinomycetota</taxon>
        <taxon>Actinomycetes</taxon>
        <taxon>Kitasatosporales</taxon>
        <taxon>Streptomycetaceae</taxon>
        <taxon>Kitasatospora</taxon>
    </lineage>
</organism>
<keyword evidence="2" id="KW-1185">Reference proteome</keyword>
<sequence length="95" mass="10314">MAKAVSIEKQGTLTETTVALTLSLQEAEFLAAVLARIGGDPLNSPRKHQKSISYALHDDAGVRWGIGASRHASALSEGRIMFDNYPDDWTESERG</sequence>
<proteinExistence type="predicted"/>
<protein>
    <submittedName>
        <fullName evidence="1">Uncharacterized protein</fullName>
    </submittedName>
</protein>
<reference evidence="2" key="1">
    <citation type="submission" date="2022-12" db="EMBL/GenBank/DDBJ databases">
        <authorList>
            <person name="Mo P."/>
        </authorList>
    </citation>
    <scope>NUCLEOTIDE SEQUENCE [LARGE SCALE GENOMIC DNA]</scope>
    <source>
        <strain evidence="2">HUAS 3-15</strain>
    </source>
</reference>
<evidence type="ECO:0000313" key="2">
    <source>
        <dbReference type="Proteomes" id="UP001212821"/>
    </source>
</evidence>
<dbReference type="EMBL" id="CP115450">
    <property type="protein sequence ID" value="WBP87023.1"/>
    <property type="molecule type" value="Genomic_DNA"/>
</dbReference>
<dbReference type="RefSeq" id="WP_270144106.1">
    <property type="nucleotide sequence ID" value="NZ_CP115450.1"/>
</dbReference>
<name>A0ABY7Q300_9ACTN</name>
<accession>A0ABY7Q300</accession>
<gene>
    <name evidence="1" type="ORF">O1G21_15015</name>
</gene>
<dbReference type="Proteomes" id="UP001212821">
    <property type="component" value="Chromosome"/>
</dbReference>
<evidence type="ECO:0000313" key="1">
    <source>
        <dbReference type="EMBL" id="WBP87023.1"/>
    </source>
</evidence>